<evidence type="ECO:0000256" key="1">
    <source>
        <dbReference type="ARBA" id="ARBA00004651"/>
    </source>
</evidence>
<evidence type="ECO:0000256" key="7">
    <source>
        <dbReference type="SAM" id="Phobius"/>
    </source>
</evidence>
<evidence type="ECO:0000256" key="3">
    <source>
        <dbReference type="ARBA" id="ARBA00022475"/>
    </source>
</evidence>
<dbReference type="KEGG" id="bse:Bsel_1941"/>
<evidence type="ECO:0000256" key="5">
    <source>
        <dbReference type="ARBA" id="ARBA00022989"/>
    </source>
</evidence>
<comment type="similarity">
    <text evidence="2">Belongs to the acyltransferase 3 family.</text>
</comment>
<sequence length="364" mass="43163">MKSNGLVKEIFVLRSVGCLSIVLLHSIFIALQTGAVSMGHMQVTLLDSLQLLLNFGTPMFVFISEFIIAYSYRQKPIPNSFFSKRFKFIFLPYLTMALIYALPFFHLGLDTWSQKAVMNIFVGDYHGYFILIIFQFYLFHYYFSGWLKRLKPLKVIGTAFVINLLYVAFFNFVPPPNDSAAVLYIWERFFWIPMFGWIFYFMIGFYAGTYYETFLSLLKKYRVWVMMLPVITTVVMLWLYHTEILTVNTSKRVDILFQTTAVSLLLFYLVNRMKYPWPFMVFISRYSFGIYLWHYAYIFIFDYVYDNWIPWSFNGFYFMVLFVFSLSMSIMTVRVLSSWSYGYLFIGKIGIPYRKPEKTPPAAS</sequence>
<accession>D6XUF9</accession>
<feature type="transmembrane region" description="Helical" evidence="7">
    <location>
        <begin position="12"/>
        <end position="31"/>
    </location>
</feature>
<reference evidence="9" key="1">
    <citation type="submission" date="2009-10" db="EMBL/GenBank/DDBJ databases">
        <title>Complete sequence of Bacillus selenitireducens MLS10.</title>
        <authorList>
            <consortium name="US DOE Joint Genome Institute"/>
            <person name="Lucas S."/>
            <person name="Copeland A."/>
            <person name="Lapidus A."/>
            <person name="Glavina del Rio T."/>
            <person name="Dalin E."/>
            <person name="Tice H."/>
            <person name="Bruce D."/>
            <person name="Goodwin L."/>
            <person name="Pitluck S."/>
            <person name="Sims D."/>
            <person name="Brettin T."/>
            <person name="Detter J.C."/>
            <person name="Han C."/>
            <person name="Larimer F."/>
            <person name="Land M."/>
            <person name="Hauser L."/>
            <person name="Kyrpides N."/>
            <person name="Ovchinnikova G."/>
            <person name="Stolz J."/>
        </authorList>
    </citation>
    <scope>NUCLEOTIDE SEQUENCE [LARGE SCALE GENOMIC DNA]</scope>
    <source>
        <strain evidence="9">MLS10</strain>
    </source>
</reference>
<feature type="transmembrane region" description="Helical" evidence="7">
    <location>
        <begin position="51"/>
        <end position="72"/>
    </location>
</feature>
<dbReference type="STRING" id="439292.Bsel_1941"/>
<keyword evidence="6 7" id="KW-0472">Membrane</keyword>
<keyword evidence="10" id="KW-1185">Reference proteome</keyword>
<dbReference type="GO" id="GO:0016413">
    <property type="term" value="F:O-acetyltransferase activity"/>
    <property type="evidence" value="ECO:0007669"/>
    <property type="project" value="TreeGrafter"/>
</dbReference>
<evidence type="ECO:0000256" key="6">
    <source>
        <dbReference type="ARBA" id="ARBA00023136"/>
    </source>
</evidence>
<feature type="transmembrane region" description="Helical" evidence="7">
    <location>
        <begin position="253"/>
        <end position="270"/>
    </location>
</feature>
<feature type="transmembrane region" description="Helical" evidence="7">
    <location>
        <begin position="223"/>
        <end position="241"/>
    </location>
</feature>
<dbReference type="PANTHER" id="PTHR40074:SF2">
    <property type="entry name" value="O-ACETYLTRANSFERASE WECH"/>
    <property type="match status" value="1"/>
</dbReference>
<dbReference type="GO" id="GO:0009246">
    <property type="term" value="P:enterobacterial common antigen biosynthetic process"/>
    <property type="evidence" value="ECO:0007669"/>
    <property type="project" value="TreeGrafter"/>
</dbReference>
<keyword evidence="5 7" id="KW-1133">Transmembrane helix</keyword>
<feature type="transmembrane region" description="Helical" evidence="7">
    <location>
        <begin position="282"/>
        <end position="304"/>
    </location>
</feature>
<gene>
    <name evidence="9" type="ordered locus">Bsel_1941</name>
</gene>
<feature type="transmembrane region" description="Helical" evidence="7">
    <location>
        <begin position="155"/>
        <end position="173"/>
    </location>
</feature>
<dbReference type="InterPro" id="IPR002656">
    <property type="entry name" value="Acyl_transf_3_dom"/>
</dbReference>
<dbReference type="eggNOG" id="COG3936">
    <property type="taxonomic scope" value="Bacteria"/>
</dbReference>
<keyword evidence="3" id="KW-1003">Cell membrane</keyword>
<feature type="transmembrane region" description="Helical" evidence="7">
    <location>
        <begin position="189"/>
        <end position="211"/>
    </location>
</feature>
<feature type="transmembrane region" description="Helical" evidence="7">
    <location>
        <begin position="88"/>
        <end position="105"/>
    </location>
</feature>
<evidence type="ECO:0000313" key="10">
    <source>
        <dbReference type="Proteomes" id="UP000000271"/>
    </source>
</evidence>
<protein>
    <submittedName>
        <fullName evidence="9">Protein involved in polysaccharide intercellular adhesin (PIA) synthesis/biofilm formation-like protein</fullName>
    </submittedName>
</protein>
<dbReference type="RefSeq" id="WP_013172867.1">
    <property type="nucleotide sequence ID" value="NC_014219.1"/>
</dbReference>
<feature type="transmembrane region" description="Helical" evidence="7">
    <location>
        <begin position="125"/>
        <end position="143"/>
    </location>
</feature>
<dbReference type="HOGENOM" id="CLU_064947_0_0_9"/>
<feature type="transmembrane region" description="Helical" evidence="7">
    <location>
        <begin position="316"/>
        <end position="336"/>
    </location>
</feature>
<evidence type="ECO:0000313" key="9">
    <source>
        <dbReference type="EMBL" id="ADH99445.1"/>
    </source>
</evidence>
<dbReference type="GO" id="GO:0005886">
    <property type="term" value="C:plasma membrane"/>
    <property type="evidence" value="ECO:0007669"/>
    <property type="project" value="UniProtKB-SubCell"/>
</dbReference>
<feature type="domain" description="Acyltransferase 3" evidence="8">
    <location>
        <begin position="12"/>
        <end position="328"/>
    </location>
</feature>
<evidence type="ECO:0000256" key="2">
    <source>
        <dbReference type="ARBA" id="ARBA00007400"/>
    </source>
</evidence>
<organism evidence="9 10">
    <name type="scientific">Bacillus selenitireducens (strain ATCC 700615 / DSM 15326 / MLS10)</name>
    <dbReference type="NCBI Taxonomy" id="439292"/>
    <lineage>
        <taxon>Bacteria</taxon>
        <taxon>Bacillati</taxon>
        <taxon>Bacillota</taxon>
        <taxon>Bacilli</taxon>
        <taxon>Bacillales</taxon>
        <taxon>Bacillaceae</taxon>
        <taxon>Salisediminibacterium</taxon>
    </lineage>
</organism>
<dbReference type="Pfam" id="PF01757">
    <property type="entry name" value="Acyl_transf_3"/>
    <property type="match status" value="1"/>
</dbReference>
<dbReference type="AlphaFoldDB" id="D6XUF9"/>
<name>D6XUF9_BACIE</name>
<dbReference type="EMBL" id="CP001791">
    <property type="protein sequence ID" value="ADH99445.1"/>
    <property type="molecule type" value="Genomic_DNA"/>
</dbReference>
<dbReference type="Proteomes" id="UP000000271">
    <property type="component" value="Chromosome"/>
</dbReference>
<evidence type="ECO:0000259" key="8">
    <source>
        <dbReference type="Pfam" id="PF01757"/>
    </source>
</evidence>
<keyword evidence="4 7" id="KW-0812">Transmembrane</keyword>
<proteinExistence type="inferred from homology"/>
<dbReference type="OrthoDB" id="65129at2"/>
<dbReference type="PANTHER" id="PTHR40074">
    <property type="entry name" value="O-ACETYLTRANSFERASE WECH"/>
    <property type="match status" value="1"/>
</dbReference>
<comment type="subcellular location">
    <subcellularLocation>
        <location evidence="1">Cell membrane</location>
        <topology evidence="1">Multi-pass membrane protein</topology>
    </subcellularLocation>
</comment>
<evidence type="ECO:0000256" key="4">
    <source>
        <dbReference type="ARBA" id="ARBA00022692"/>
    </source>
</evidence>